<name>A0LLC9_SYNFM</name>
<dbReference type="eggNOG" id="COG4966">
    <property type="taxonomic scope" value="Bacteria"/>
</dbReference>
<protein>
    <submittedName>
        <fullName evidence="1">Type II secretory pathway component PulJ-like</fullName>
    </submittedName>
</protein>
<evidence type="ECO:0000313" key="2">
    <source>
        <dbReference type="Proteomes" id="UP000001784"/>
    </source>
</evidence>
<dbReference type="InterPro" id="IPR032092">
    <property type="entry name" value="PilW"/>
</dbReference>
<dbReference type="KEGG" id="sfu:Sfum_2553"/>
<keyword evidence="2" id="KW-1185">Reference proteome</keyword>
<dbReference type="Pfam" id="PF07963">
    <property type="entry name" value="N_methyl"/>
    <property type="match status" value="1"/>
</dbReference>
<evidence type="ECO:0000313" key="1">
    <source>
        <dbReference type="EMBL" id="ABK18231.1"/>
    </source>
</evidence>
<dbReference type="GO" id="GO:0043683">
    <property type="term" value="P:type IV pilus assembly"/>
    <property type="evidence" value="ECO:0007669"/>
    <property type="project" value="InterPro"/>
</dbReference>
<reference evidence="1 2" key="1">
    <citation type="submission" date="2006-10" db="EMBL/GenBank/DDBJ databases">
        <title>Complete sequence of Syntrophobacter fumaroxidans MPOB.</title>
        <authorList>
            <consortium name="US DOE Joint Genome Institute"/>
            <person name="Copeland A."/>
            <person name="Lucas S."/>
            <person name="Lapidus A."/>
            <person name="Barry K."/>
            <person name="Detter J.C."/>
            <person name="Glavina del Rio T."/>
            <person name="Hammon N."/>
            <person name="Israni S."/>
            <person name="Pitluck S."/>
            <person name="Goltsman E.G."/>
            <person name="Martinez M."/>
            <person name="Schmutz J."/>
            <person name="Larimer F."/>
            <person name="Land M."/>
            <person name="Hauser L."/>
            <person name="Kyrpides N."/>
            <person name="Kim E."/>
            <person name="Boone D.R."/>
            <person name="Brockman F."/>
            <person name="Culley D."/>
            <person name="Ferry J."/>
            <person name="Gunsalus R."/>
            <person name="McInerney M.J."/>
            <person name="Morrison M."/>
            <person name="Plugge C."/>
            <person name="Rohlin L."/>
            <person name="Scholten J."/>
            <person name="Sieber J."/>
            <person name="Stams A.J.M."/>
            <person name="Worm P."/>
            <person name="Henstra A.M."/>
            <person name="Richardson P."/>
        </authorList>
    </citation>
    <scope>NUCLEOTIDE SEQUENCE [LARGE SCALE GENOMIC DNA]</scope>
    <source>
        <strain evidence="2">DSM 10017 / MPOB</strain>
    </source>
</reference>
<dbReference type="OrthoDB" id="5405832at2"/>
<organism evidence="1 2">
    <name type="scientific">Syntrophobacter fumaroxidans (strain DSM 10017 / MPOB)</name>
    <dbReference type="NCBI Taxonomy" id="335543"/>
    <lineage>
        <taxon>Bacteria</taxon>
        <taxon>Pseudomonadati</taxon>
        <taxon>Thermodesulfobacteriota</taxon>
        <taxon>Syntrophobacteria</taxon>
        <taxon>Syntrophobacterales</taxon>
        <taxon>Syntrophobacteraceae</taxon>
        <taxon>Syntrophobacter</taxon>
    </lineage>
</organism>
<dbReference type="Proteomes" id="UP000001784">
    <property type="component" value="Chromosome"/>
</dbReference>
<dbReference type="STRING" id="335543.Sfum_2553"/>
<dbReference type="AlphaFoldDB" id="A0LLC9"/>
<accession>A0LLC9</accession>
<dbReference type="SUPFAM" id="SSF54523">
    <property type="entry name" value="Pili subunits"/>
    <property type="match status" value="1"/>
</dbReference>
<dbReference type="InParanoid" id="A0LLC9"/>
<gene>
    <name evidence="1" type="ordered locus">Sfum_2553</name>
</gene>
<dbReference type="NCBIfam" id="TIGR02532">
    <property type="entry name" value="IV_pilin_GFxxxE"/>
    <property type="match status" value="1"/>
</dbReference>
<dbReference type="HOGENOM" id="CLU_1174956_0_0_7"/>
<dbReference type="InterPro" id="IPR012902">
    <property type="entry name" value="N_methyl_site"/>
</dbReference>
<dbReference type="Pfam" id="PF16074">
    <property type="entry name" value="PilW"/>
    <property type="match status" value="1"/>
</dbReference>
<dbReference type="RefSeq" id="WP_011699399.1">
    <property type="nucleotide sequence ID" value="NC_008554.1"/>
</dbReference>
<dbReference type="InterPro" id="IPR045584">
    <property type="entry name" value="Pilin-like"/>
</dbReference>
<sequence precursor="true">MIRRQKDGFTLVELMVALALSGLVIAAVYKTLSSQQRVYTAQEQVVSTQQELRAGMEYVVRDLRMAGYNPHSIESTFGINAVAAGSITFATDYDGDGIRNITPPTVKTDPKVELISYVCSSAGLERRENNVAYSDGTPSTYGYLLADNVVALDLVYLDRNGAVLALPLTSSTQLASITAVQITMVVRAGTKEKGFKDTTQYKNQQNTVIFTPATAPDPDEVNRRHRLLTTTVWLRN</sequence>
<dbReference type="EMBL" id="CP000478">
    <property type="protein sequence ID" value="ABK18231.1"/>
    <property type="molecule type" value="Genomic_DNA"/>
</dbReference>
<proteinExistence type="predicted"/>